<organism evidence="2 3">
    <name type="scientific">Pleomorphomonas diazotrophica</name>
    <dbReference type="NCBI Taxonomy" id="1166257"/>
    <lineage>
        <taxon>Bacteria</taxon>
        <taxon>Pseudomonadati</taxon>
        <taxon>Pseudomonadota</taxon>
        <taxon>Alphaproteobacteria</taxon>
        <taxon>Hyphomicrobiales</taxon>
        <taxon>Pleomorphomonadaceae</taxon>
        <taxon>Pleomorphomonas</taxon>
    </lineage>
</organism>
<gene>
    <name evidence="2" type="ORF">CXZ10_01760</name>
</gene>
<dbReference type="GO" id="GO:0009288">
    <property type="term" value="C:bacterial-type flagellum"/>
    <property type="evidence" value="ECO:0007669"/>
    <property type="project" value="InterPro"/>
</dbReference>
<sequence length="439" mass="48212">MENSQALSPLRESDYEAIEAAVMETEKGRWFLFEYARRHRSADTDQVMGAIGRLETLLRRERRPDADRIRLDIGEMKDAIERTKLEIAQIKSDGRTPLSRFDRASSELDAIVEQTEAATSEILGSAEKIQEFAWTMREAGVDNALCDEIENLTTNIYMACSFQDLTGQRTQKVVQVLRYLENRINAMIEIWGMDDDEVHKSSADRRVAVNAHDHRPDAHLLNGPALAGEGIEQHIVDDLLVEDADADRAALDAVAHHAIDEMDFDRIDAMTALDTAPSMVGADGQIDFDAIPTDEDMPQDAASLADSIDFDTIETDEAPQDAAALADSIDFDAIEPEDAPQDAAALADSIDFDAIEPAEDQPKTAAELADSIDFDAVQAAPDEPEAGDEPSDEALAIASEAVDTAIEALKEVSDTVRQGKDTDDPFDQMTKAERQALFS</sequence>
<dbReference type="Proteomes" id="UP000233491">
    <property type="component" value="Unassembled WGS sequence"/>
</dbReference>
<evidence type="ECO:0000313" key="3">
    <source>
        <dbReference type="Proteomes" id="UP000233491"/>
    </source>
</evidence>
<accession>A0A1I4R7D5</accession>
<dbReference type="InterPro" id="IPR007439">
    <property type="entry name" value="Chemotax_Pase_CheZ"/>
</dbReference>
<reference evidence="2 3" key="1">
    <citation type="submission" date="2017-12" db="EMBL/GenBank/DDBJ databases">
        <title>Anaerobic carbon monoxide metabolism by Pleomorphomonas carboxyditropha sp. nov., a new mesophilic hydrogenogenic carboxidotroph.</title>
        <authorList>
            <person name="Esquivel-Elizondo S."/>
            <person name="Krajmalnik-Brown R."/>
        </authorList>
    </citation>
    <scope>NUCLEOTIDE SEQUENCE [LARGE SCALE GENOMIC DNA]</scope>
    <source>
        <strain evidence="2 3">R5-392</strain>
    </source>
</reference>
<dbReference type="RefSeq" id="WP_101287239.1">
    <property type="nucleotide sequence ID" value="NZ_FOUQ01000001.1"/>
</dbReference>
<dbReference type="GO" id="GO:0050920">
    <property type="term" value="P:regulation of chemotaxis"/>
    <property type="evidence" value="ECO:0007669"/>
    <property type="project" value="InterPro"/>
</dbReference>
<feature type="region of interest" description="Disordered" evidence="1">
    <location>
        <begin position="413"/>
        <end position="439"/>
    </location>
</feature>
<feature type="compositionally biased region" description="Basic and acidic residues" evidence="1">
    <location>
        <begin position="430"/>
        <end position="439"/>
    </location>
</feature>
<evidence type="ECO:0000313" key="2">
    <source>
        <dbReference type="EMBL" id="PKR90142.1"/>
    </source>
</evidence>
<dbReference type="EMBL" id="PJNW01000002">
    <property type="protein sequence ID" value="PKR90142.1"/>
    <property type="molecule type" value="Genomic_DNA"/>
</dbReference>
<dbReference type="OrthoDB" id="7269965at2"/>
<name>A0A1I4R7D5_9HYPH</name>
<dbReference type="SUPFAM" id="SSF75708">
    <property type="entry name" value="Chemotaxis phosphatase CheZ"/>
    <property type="match status" value="1"/>
</dbReference>
<comment type="caution">
    <text evidence="2">The sequence shown here is derived from an EMBL/GenBank/DDBJ whole genome shotgun (WGS) entry which is preliminary data.</text>
</comment>
<keyword evidence="3" id="KW-1185">Reference proteome</keyword>
<dbReference type="AlphaFoldDB" id="A0A1I4R7D5"/>
<feature type="compositionally biased region" description="Basic and acidic residues" evidence="1">
    <location>
        <begin position="413"/>
        <end position="423"/>
    </location>
</feature>
<dbReference type="Gene3D" id="1.10.287.500">
    <property type="entry name" value="Helix hairpin bin"/>
    <property type="match status" value="1"/>
</dbReference>
<protein>
    <submittedName>
        <fullName evidence="2">Chemotaxis protein</fullName>
    </submittedName>
</protein>
<proteinExistence type="predicted"/>
<evidence type="ECO:0000256" key="1">
    <source>
        <dbReference type="SAM" id="MobiDB-lite"/>
    </source>
</evidence>
<dbReference type="GO" id="GO:0003824">
    <property type="term" value="F:catalytic activity"/>
    <property type="evidence" value="ECO:0007669"/>
    <property type="project" value="InterPro"/>
</dbReference>
<dbReference type="Pfam" id="PF04344">
    <property type="entry name" value="CheZ"/>
    <property type="match status" value="1"/>
</dbReference>